<gene>
    <name evidence="2" type="ORF">J2S00_003930</name>
</gene>
<evidence type="ECO:0000313" key="3">
    <source>
        <dbReference type="Proteomes" id="UP001232445"/>
    </source>
</evidence>
<proteinExistence type="predicted"/>
<accession>A0ABU0CY58</accession>
<protein>
    <recommendedName>
        <fullName evidence="1">IstB-like ATP-binding domain-containing protein</fullName>
    </recommendedName>
</protein>
<evidence type="ECO:0000259" key="1">
    <source>
        <dbReference type="Pfam" id="PF01695"/>
    </source>
</evidence>
<sequence length="126" mass="14683">MSENLMQLKHSLKTLKLASIAEVIEEQLMEAETNGFSYQQFLTKLLGYEIRKRDEKQLAKRLKWADFPVHHPSMSSILTPSLPYVGSCVNSYGLNRFITSSYWARQGWVKLTSLQYLLLLQHLKYD</sequence>
<reference evidence="2 3" key="1">
    <citation type="submission" date="2023-07" db="EMBL/GenBank/DDBJ databases">
        <title>Genomic Encyclopedia of Type Strains, Phase IV (KMG-IV): sequencing the most valuable type-strain genomes for metagenomic binning, comparative biology and taxonomic classification.</title>
        <authorList>
            <person name="Goeker M."/>
        </authorList>
    </citation>
    <scope>NUCLEOTIDE SEQUENCE [LARGE SCALE GENOMIC DNA]</scope>
    <source>
        <strain evidence="2 3">DSM 17740</strain>
    </source>
</reference>
<name>A0ABU0CY58_9BACI</name>
<dbReference type="EMBL" id="JAUSUQ010000031">
    <property type="protein sequence ID" value="MDQ0341086.1"/>
    <property type="molecule type" value="Genomic_DNA"/>
</dbReference>
<feature type="domain" description="IstB-like ATP-binding" evidence="1">
    <location>
        <begin position="12"/>
        <end position="71"/>
    </location>
</feature>
<dbReference type="InterPro" id="IPR002611">
    <property type="entry name" value="IstB_ATP-bd"/>
</dbReference>
<organism evidence="2 3">
    <name type="scientific">Caldalkalibacillus uzonensis</name>
    <dbReference type="NCBI Taxonomy" id="353224"/>
    <lineage>
        <taxon>Bacteria</taxon>
        <taxon>Bacillati</taxon>
        <taxon>Bacillota</taxon>
        <taxon>Bacilli</taxon>
        <taxon>Bacillales</taxon>
        <taxon>Bacillaceae</taxon>
        <taxon>Caldalkalibacillus</taxon>
    </lineage>
</organism>
<dbReference type="Pfam" id="PF01695">
    <property type="entry name" value="IstB_IS21"/>
    <property type="match status" value="1"/>
</dbReference>
<dbReference type="Proteomes" id="UP001232445">
    <property type="component" value="Unassembled WGS sequence"/>
</dbReference>
<comment type="caution">
    <text evidence="2">The sequence shown here is derived from an EMBL/GenBank/DDBJ whole genome shotgun (WGS) entry which is preliminary data.</text>
</comment>
<keyword evidence="3" id="KW-1185">Reference proteome</keyword>
<evidence type="ECO:0000313" key="2">
    <source>
        <dbReference type="EMBL" id="MDQ0341086.1"/>
    </source>
</evidence>